<dbReference type="Proteomes" id="UP001165960">
    <property type="component" value="Unassembled WGS sequence"/>
</dbReference>
<reference evidence="1" key="1">
    <citation type="submission" date="2022-04" db="EMBL/GenBank/DDBJ databases">
        <title>Genome of the entomopathogenic fungus Entomophthora muscae.</title>
        <authorList>
            <person name="Elya C."/>
            <person name="Lovett B.R."/>
            <person name="Lee E."/>
            <person name="Macias A.M."/>
            <person name="Hajek A.E."/>
            <person name="De Bivort B.L."/>
            <person name="Kasson M.T."/>
            <person name="De Fine Licht H.H."/>
            <person name="Stajich J.E."/>
        </authorList>
    </citation>
    <scope>NUCLEOTIDE SEQUENCE</scope>
    <source>
        <strain evidence="1">Berkeley</strain>
    </source>
</reference>
<evidence type="ECO:0000313" key="1">
    <source>
        <dbReference type="EMBL" id="KAJ9079705.1"/>
    </source>
</evidence>
<accession>A0ACC2TY63</accession>
<organism evidence="1 2">
    <name type="scientific">Entomophthora muscae</name>
    <dbReference type="NCBI Taxonomy" id="34485"/>
    <lineage>
        <taxon>Eukaryota</taxon>
        <taxon>Fungi</taxon>
        <taxon>Fungi incertae sedis</taxon>
        <taxon>Zoopagomycota</taxon>
        <taxon>Entomophthoromycotina</taxon>
        <taxon>Entomophthoromycetes</taxon>
        <taxon>Entomophthorales</taxon>
        <taxon>Entomophthoraceae</taxon>
        <taxon>Entomophthora</taxon>
    </lineage>
</organism>
<comment type="caution">
    <text evidence="1">The sequence shown here is derived from an EMBL/GenBank/DDBJ whole genome shotgun (WGS) entry which is preliminary data.</text>
</comment>
<keyword evidence="2" id="KW-1185">Reference proteome</keyword>
<protein>
    <submittedName>
        <fullName evidence="1">Uncharacterized protein</fullName>
    </submittedName>
</protein>
<dbReference type="EMBL" id="QTSX02001668">
    <property type="protein sequence ID" value="KAJ9079705.1"/>
    <property type="molecule type" value="Genomic_DNA"/>
</dbReference>
<proteinExistence type="predicted"/>
<name>A0ACC2TY63_9FUNG</name>
<sequence>MAQLLRKDTADQIRHPQESSCHQSYLQRLLDPKLLPTPAAGPANQLALNFGRIAKPIWVGPSRDPTCAPLRSTYPKSAHQLIEVAVQPKRGGAY</sequence>
<evidence type="ECO:0000313" key="2">
    <source>
        <dbReference type="Proteomes" id="UP001165960"/>
    </source>
</evidence>
<gene>
    <name evidence="1" type="ORF">DSO57_1032695</name>
</gene>